<sequence>MENENRYSVKSPSRGGAREGAGRPKGSGNKIKLEDLLTDIETATNMPYTQRIALNYVEAIDRADWARVENYDKAFLNKIVADRQSVEVVESEDTIEAKRAAFAEALSKLTGLNDQAK</sequence>
<accession>A0A6J5P2K4</accession>
<proteinExistence type="predicted"/>
<organism evidence="2">
    <name type="scientific">uncultured Caudovirales phage</name>
    <dbReference type="NCBI Taxonomy" id="2100421"/>
    <lineage>
        <taxon>Viruses</taxon>
        <taxon>Duplodnaviria</taxon>
        <taxon>Heunggongvirae</taxon>
        <taxon>Uroviricota</taxon>
        <taxon>Caudoviricetes</taxon>
        <taxon>Peduoviridae</taxon>
        <taxon>Maltschvirus</taxon>
        <taxon>Maltschvirus maltsch</taxon>
    </lineage>
</organism>
<name>A0A6J5P2K4_9CAUD</name>
<evidence type="ECO:0000313" key="2">
    <source>
        <dbReference type="EMBL" id="CAB4166150.1"/>
    </source>
</evidence>
<evidence type="ECO:0000256" key="1">
    <source>
        <dbReference type="SAM" id="MobiDB-lite"/>
    </source>
</evidence>
<dbReference type="EMBL" id="LR796788">
    <property type="protein sequence ID" value="CAB4166150.1"/>
    <property type="molecule type" value="Genomic_DNA"/>
</dbReference>
<reference evidence="2" key="1">
    <citation type="submission" date="2020-04" db="EMBL/GenBank/DDBJ databases">
        <authorList>
            <person name="Chiriac C."/>
            <person name="Salcher M."/>
            <person name="Ghai R."/>
            <person name="Kavagutti S V."/>
        </authorList>
    </citation>
    <scope>NUCLEOTIDE SEQUENCE</scope>
</reference>
<feature type="region of interest" description="Disordered" evidence="1">
    <location>
        <begin position="1"/>
        <end position="30"/>
    </location>
</feature>
<protein>
    <submittedName>
        <fullName evidence="2">Uncharacterized protein</fullName>
    </submittedName>
</protein>
<gene>
    <name evidence="2" type="ORF">UFOVP849_18</name>
</gene>